<evidence type="ECO:0000313" key="14">
    <source>
        <dbReference type="Proteomes" id="UP000728185"/>
    </source>
</evidence>
<dbReference type="Gene3D" id="3.40.50.300">
    <property type="entry name" value="P-loop containing nucleotide triphosphate hydrolases"/>
    <property type="match status" value="2"/>
</dbReference>
<evidence type="ECO:0000256" key="7">
    <source>
        <dbReference type="ARBA" id="ARBA00023004"/>
    </source>
</evidence>
<accession>A0A8E0VM70</accession>
<dbReference type="CDD" id="cd18788">
    <property type="entry name" value="SF2_C_XPD"/>
    <property type="match status" value="1"/>
</dbReference>
<dbReference type="CDD" id="cd17970">
    <property type="entry name" value="DEAHc_FancJ"/>
    <property type="match status" value="1"/>
</dbReference>
<keyword evidence="3" id="KW-0547">Nucleotide-binding</keyword>
<dbReference type="Pfam" id="PF06733">
    <property type="entry name" value="DEAD_2"/>
    <property type="match status" value="1"/>
</dbReference>
<evidence type="ECO:0000256" key="9">
    <source>
        <dbReference type="ARBA" id="ARBA00023235"/>
    </source>
</evidence>
<evidence type="ECO:0000256" key="11">
    <source>
        <dbReference type="SAM" id="MobiDB-lite"/>
    </source>
</evidence>
<dbReference type="InterPro" id="IPR014013">
    <property type="entry name" value="Helic_SF1/SF2_ATP-bd_DinG/Rad3"/>
</dbReference>
<reference evidence="13" key="1">
    <citation type="submission" date="2019-05" db="EMBL/GenBank/DDBJ databases">
        <title>Annotation for the trematode Fasciolopsis buski.</title>
        <authorList>
            <person name="Choi Y.-J."/>
        </authorList>
    </citation>
    <scope>NUCLEOTIDE SEQUENCE</scope>
    <source>
        <strain evidence="13">HT</strain>
        <tissue evidence="13">Whole worm</tissue>
    </source>
</reference>
<comment type="subcellular location">
    <subcellularLocation>
        <location evidence="1">Nucleus</location>
    </subcellularLocation>
</comment>
<dbReference type="GO" id="GO:0016818">
    <property type="term" value="F:hydrolase activity, acting on acid anhydrides, in phosphorus-containing anhydrides"/>
    <property type="evidence" value="ECO:0007669"/>
    <property type="project" value="InterPro"/>
</dbReference>
<dbReference type="NCBIfam" id="TIGR00604">
    <property type="entry name" value="rad3"/>
    <property type="match status" value="1"/>
</dbReference>
<name>A0A8E0VM70_9TREM</name>
<dbReference type="InterPro" id="IPR006555">
    <property type="entry name" value="ATP-dep_Helicase_C"/>
</dbReference>
<dbReference type="InterPro" id="IPR010614">
    <property type="entry name" value="RAD3-like_helicase_DEAD"/>
</dbReference>
<evidence type="ECO:0000256" key="5">
    <source>
        <dbReference type="ARBA" id="ARBA00022806"/>
    </source>
</evidence>
<feature type="region of interest" description="Disordered" evidence="11">
    <location>
        <begin position="719"/>
        <end position="744"/>
    </location>
</feature>
<dbReference type="GO" id="GO:0005524">
    <property type="term" value="F:ATP binding"/>
    <property type="evidence" value="ECO:0007669"/>
    <property type="project" value="UniProtKB-KW"/>
</dbReference>
<keyword evidence="2" id="KW-0479">Metal-binding</keyword>
<dbReference type="Proteomes" id="UP000728185">
    <property type="component" value="Unassembled WGS sequence"/>
</dbReference>
<dbReference type="GO" id="GO:0006289">
    <property type="term" value="P:nucleotide-excision repair"/>
    <property type="evidence" value="ECO:0007669"/>
    <property type="project" value="TreeGrafter"/>
</dbReference>
<dbReference type="InterPro" id="IPR014001">
    <property type="entry name" value="Helicase_ATP-bd"/>
</dbReference>
<dbReference type="SMART" id="SM00487">
    <property type="entry name" value="DEXDc"/>
    <property type="match status" value="1"/>
</dbReference>
<keyword evidence="10" id="KW-0539">Nucleus</keyword>
<dbReference type="InterPro" id="IPR027417">
    <property type="entry name" value="P-loop_NTPase"/>
</dbReference>
<gene>
    <name evidence="13" type="ORF">FBUS_03967</name>
</gene>
<evidence type="ECO:0000256" key="4">
    <source>
        <dbReference type="ARBA" id="ARBA00022801"/>
    </source>
</evidence>
<dbReference type="AlphaFoldDB" id="A0A8E0VM70"/>
<dbReference type="OrthoDB" id="19182at2759"/>
<evidence type="ECO:0000256" key="1">
    <source>
        <dbReference type="ARBA" id="ARBA00004123"/>
    </source>
</evidence>
<keyword evidence="14" id="KW-1185">Reference proteome</keyword>
<dbReference type="PANTHER" id="PTHR11472:SF47">
    <property type="entry name" value="FANCONI ANEMIA GROUP J PROTEIN"/>
    <property type="match status" value="1"/>
</dbReference>
<dbReference type="EMBL" id="LUCM01002558">
    <property type="protein sequence ID" value="KAA0197167.1"/>
    <property type="molecule type" value="Genomic_DNA"/>
</dbReference>
<dbReference type="GO" id="GO:0003677">
    <property type="term" value="F:DNA binding"/>
    <property type="evidence" value="ECO:0007669"/>
    <property type="project" value="InterPro"/>
</dbReference>
<dbReference type="GO" id="GO:0051536">
    <property type="term" value="F:iron-sulfur cluster binding"/>
    <property type="evidence" value="ECO:0007669"/>
    <property type="project" value="UniProtKB-KW"/>
</dbReference>
<dbReference type="SMART" id="SM00491">
    <property type="entry name" value="HELICc2"/>
    <property type="match status" value="1"/>
</dbReference>
<evidence type="ECO:0000313" key="13">
    <source>
        <dbReference type="EMBL" id="KAA0197167.1"/>
    </source>
</evidence>
<dbReference type="InterPro" id="IPR045028">
    <property type="entry name" value="DinG/Rad3-like"/>
</dbReference>
<dbReference type="GO" id="GO:0005634">
    <property type="term" value="C:nucleus"/>
    <property type="evidence" value="ECO:0007669"/>
    <property type="project" value="UniProtKB-SubCell"/>
</dbReference>
<feature type="compositionally biased region" description="Low complexity" evidence="11">
    <location>
        <begin position="721"/>
        <end position="743"/>
    </location>
</feature>
<evidence type="ECO:0000256" key="2">
    <source>
        <dbReference type="ARBA" id="ARBA00022723"/>
    </source>
</evidence>
<dbReference type="GO" id="GO:0003678">
    <property type="term" value="F:DNA helicase activity"/>
    <property type="evidence" value="ECO:0007669"/>
    <property type="project" value="InterPro"/>
</dbReference>
<proteinExistence type="predicted"/>
<dbReference type="PANTHER" id="PTHR11472">
    <property type="entry name" value="DNA REPAIR DEAD HELICASE RAD3/XP-D SUBFAMILY MEMBER"/>
    <property type="match status" value="1"/>
</dbReference>
<evidence type="ECO:0000256" key="6">
    <source>
        <dbReference type="ARBA" id="ARBA00022840"/>
    </source>
</evidence>
<dbReference type="PROSITE" id="PS51193">
    <property type="entry name" value="HELICASE_ATP_BIND_2"/>
    <property type="match status" value="1"/>
</dbReference>
<evidence type="ECO:0000259" key="12">
    <source>
        <dbReference type="PROSITE" id="PS51193"/>
    </source>
</evidence>
<protein>
    <submittedName>
        <fullName evidence="13">Fanconi anemia group J protein</fullName>
    </submittedName>
</protein>
<dbReference type="GO" id="GO:0046872">
    <property type="term" value="F:metal ion binding"/>
    <property type="evidence" value="ECO:0007669"/>
    <property type="project" value="UniProtKB-KW"/>
</dbReference>
<dbReference type="SUPFAM" id="SSF52540">
    <property type="entry name" value="P-loop containing nucleoside triphosphate hydrolases"/>
    <property type="match status" value="1"/>
</dbReference>
<evidence type="ECO:0000256" key="3">
    <source>
        <dbReference type="ARBA" id="ARBA00022741"/>
    </source>
</evidence>
<dbReference type="InterPro" id="IPR013020">
    <property type="entry name" value="Rad3/Chl1-like"/>
</dbReference>
<feature type="domain" description="Helicase ATP-binding" evidence="12">
    <location>
        <begin position="6"/>
        <end position="312"/>
    </location>
</feature>
<evidence type="ECO:0000256" key="10">
    <source>
        <dbReference type="ARBA" id="ARBA00023242"/>
    </source>
</evidence>
<dbReference type="Pfam" id="PF13307">
    <property type="entry name" value="Helicase_C_2"/>
    <property type="match status" value="1"/>
</dbReference>
<keyword evidence="9" id="KW-0413">Isomerase</keyword>
<keyword evidence="6" id="KW-0067">ATP-binding</keyword>
<evidence type="ECO:0000256" key="8">
    <source>
        <dbReference type="ARBA" id="ARBA00023014"/>
    </source>
</evidence>
<organism evidence="13 14">
    <name type="scientific">Fasciolopsis buskii</name>
    <dbReference type="NCBI Taxonomy" id="27845"/>
    <lineage>
        <taxon>Eukaryota</taxon>
        <taxon>Metazoa</taxon>
        <taxon>Spiralia</taxon>
        <taxon>Lophotrochozoa</taxon>
        <taxon>Platyhelminthes</taxon>
        <taxon>Trematoda</taxon>
        <taxon>Digenea</taxon>
        <taxon>Plagiorchiida</taxon>
        <taxon>Echinostomata</taxon>
        <taxon>Echinostomatoidea</taxon>
        <taxon>Fasciolidae</taxon>
        <taxon>Fasciolopsis</taxon>
    </lineage>
</organism>
<dbReference type="SMART" id="SM00488">
    <property type="entry name" value="DEXDc2"/>
    <property type="match status" value="1"/>
</dbReference>
<comment type="caution">
    <text evidence="13">The sequence shown here is derived from an EMBL/GenBank/DDBJ whole genome shotgun (WGS) entry which is preliminary data.</text>
</comment>
<keyword evidence="5" id="KW-0347">Helicase</keyword>
<keyword evidence="4" id="KW-0378">Hydrolase</keyword>
<sequence>MDFLIQDISVNFPYKPYGCQLSIMNRVVEALESKRNCLLESPTGTGKTLSLLCASLAWVNKKLAHRETISSKGLFDFSVTYSEIDAGSVQEEKTLDSDVSVSLSDGHQEDKENQAEVPKIYFCTRTHKQISQVIRELRKTNYRNAKMTILSSRQHTCINPVVKKSSNITEACQNLLQSGVCEFDQARKKSSLTRAINKLDSEGPWDIEDLVTALTPVPTCPYYCSRKLAKTADIIFCPYNYLLDPINRSATMIEVAGHIIILDEAHNIEDACRESASFKITDYQLIKTSEDLDQLIKQNVEKDSCEQLVSMITAMLHVMQLTRSRLVHAGESTQPTQIWTGTEICGLLGSVGLGPEQFLCVERAYRKLSSVVNDNTTESLDSNQNLENKPKLASSSLHLMQALFVALGYMFRDNQKYLRDFRVVLMETVNYERKVTNSSADAGDHTLSSWLSKRPTKAKTKLIENRELSLNFWCLNPAIIFREIASLAHCLILMSGTLSPLDALEAELGVEFPIRLEANHVIAKDQLLVAGLSHGPSGDRLCATYQYQSKYAFQDEVGNLLLQACHIVPGGVLCFLPSYGLLDKLIQRWETTGLLENLRRIKHVMIEPRSSVGLDAWLGEFYAAVDQSANCRTPTRPQKRCCLNSNDTPENGDNVITCPDPETKNGAVVLAVCRGKVSEGLDFADNYGRLVIAVGIPYPAFNNPQVQQKREFNDAARKLDTPQQNTSSYQSQSPSTSSANSPSRVLSGSDWYNAQAYRALNQALGRCIRHTKDWGAILLADARFVEHPGRYLAGISRWIRARITQYNTWDDFAMNLRCFIDTRMKVTKVESEANELYDIFSD</sequence>
<dbReference type="InterPro" id="IPR006554">
    <property type="entry name" value="Helicase-like_DEXD_c2"/>
</dbReference>
<keyword evidence="8" id="KW-0411">Iron-sulfur</keyword>
<keyword evidence="7" id="KW-0408">Iron</keyword>
<dbReference type="GO" id="GO:1990918">
    <property type="term" value="P:double-strand break repair involved in meiotic recombination"/>
    <property type="evidence" value="ECO:0007669"/>
    <property type="project" value="TreeGrafter"/>
</dbReference>